<evidence type="ECO:0000313" key="3">
    <source>
        <dbReference type="EMBL" id="RXS75221.1"/>
    </source>
</evidence>
<accession>A0A4Q1RHQ4</accession>
<dbReference type="RefSeq" id="WP_129257727.1">
    <property type="nucleotide sequence ID" value="NZ_SDKC01000001.1"/>
</dbReference>
<protein>
    <submittedName>
        <fullName evidence="3">DUF4352 domain-containing protein</fullName>
    </submittedName>
</protein>
<proteinExistence type="predicted"/>
<keyword evidence="1" id="KW-0732">Signal</keyword>
<dbReference type="Pfam" id="PF11611">
    <property type="entry name" value="DUF4352"/>
    <property type="match status" value="1"/>
</dbReference>
<dbReference type="AlphaFoldDB" id="A0A4Q1RHQ4"/>
<dbReference type="Gene3D" id="2.60.40.1240">
    <property type="match status" value="1"/>
</dbReference>
<evidence type="ECO:0000313" key="4">
    <source>
        <dbReference type="Proteomes" id="UP000290106"/>
    </source>
</evidence>
<feature type="domain" description="DUF4352" evidence="2">
    <location>
        <begin position="68"/>
        <end position="106"/>
    </location>
</feature>
<dbReference type="EMBL" id="SDKC01000001">
    <property type="protein sequence ID" value="RXS75221.1"/>
    <property type="molecule type" value="Genomic_DNA"/>
</dbReference>
<dbReference type="Proteomes" id="UP000290106">
    <property type="component" value="Unassembled WGS sequence"/>
</dbReference>
<keyword evidence="4" id="KW-1185">Reference proteome</keyword>
<reference evidence="3 4" key="1">
    <citation type="submission" date="2019-01" db="EMBL/GenBank/DDBJ databases">
        <title>Blautia sp. nov. KGMB01111 isolated human feces.</title>
        <authorList>
            <person name="Park J.-E."/>
            <person name="Kim J.-S."/>
            <person name="Park S.-H."/>
        </authorList>
    </citation>
    <scope>NUCLEOTIDE SEQUENCE [LARGE SCALE GENOMIC DNA]</scope>
    <source>
        <strain evidence="3 4">KGMB01111</strain>
    </source>
</reference>
<evidence type="ECO:0000256" key="1">
    <source>
        <dbReference type="ARBA" id="ARBA00022729"/>
    </source>
</evidence>
<name>A0A4Q1RHQ4_9FIRM</name>
<organism evidence="3 4">
    <name type="scientific">Blautia faecicola</name>
    <dbReference type="NCBI Taxonomy" id="2509240"/>
    <lineage>
        <taxon>Bacteria</taxon>
        <taxon>Bacillati</taxon>
        <taxon>Bacillota</taxon>
        <taxon>Clostridia</taxon>
        <taxon>Lachnospirales</taxon>
        <taxon>Lachnospiraceae</taxon>
        <taxon>Blautia</taxon>
    </lineage>
</organism>
<dbReference type="InterPro" id="IPR029050">
    <property type="entry name" value="Immunoprotect_excell_Ig-like"/>
</dbReference>
<dbReference type="InterPro" id="IPR029051">
    <property type="entry name" value="DUF4352"/>
</dbReference>
<evidence type="ECO:0000259" key="2">
    <source>
        <dbReference type="Pfam" id="PF11611"/>
    </source>
</evidence>
<comment type="caution">
    <text evidence="3">The sequence shown here is derived from an EMBL/GenBank/DDBJ whole genome shotgun (WGS) entry which is preliminary data.</text>
</comment>
<dbReference type="OrthoDB" id="1779544at2"/>
<gene>
    <name evidence="3" type="ORF">ETP43_08310</name>
</gene>
<sequence>MTRAEEYRLSQYQHLGALREDKSIDLVRNQQTGLIGVQKVISSELYPVYLFLKEYTNPYLPVIYECIQLDGTISPGKKMDGMVGFEVPKDWKTMEIHFKDDVWSNSKFKFEIEK</sequence>